<dbReference type="AlphaFoldDB" id="A0AAN9AGY2"/>
<dbReference type="InterPro" id="IPR052808">
    <property type="entry name" value="GPCR_Mth-like"/>
</dbReference>
<feature type="transmembrane region" description="Helical" evidence="5">
    <location>
        <begin position="142"/>
        <end position="165"/>
    </location>
</feature>
<evidence type="ECO:0000256" key="2">
    <source>
        <dbReference type="ARBA" id="ARBA00022692"/>
    </source>
</evidence>
<comment type="subcellular location">
    <subcellularLocation>
        <location evidence="1">Membrane</location>
        <topology evidence="1">Multi-pass membrane protein</topology>
    </subcellularLocation>
</comment>
<dbReference type="InterPro" id="IPR017981">
    <property type="entry name" value="GPCR_2-like_7TM"/>
</dbReference>
<dbReference type="PANTHER" id="PTHR46953:SF1">
    <property type="entry name" value="G-PROTEIN COUPLED RECEPTOR MTH-LIKE 1-RELATED"/>
    <property type="match status" value="1"/>
</dbReference>
<dbReference type="GO" id="GO:0004888">
    <property type="term" value="F:transmembrane signaling receptor activity"/>
    <property type="evidence" value="ECO:0007669"/>
    <property type="project" value="InterPro"/>
</dbReference>
<evidence type="ECO:0000256" key="5">
    <source>
        <dbReference type="SAM" id="Phobius"/>
    </source>
</evidence>
<evidence type="ECO:0000256" key="4">
    <source>
        <dbReference type="ARBA" id="ARBA00023136"/>
    </source>
</evidence>
<dbReference type="GO" id="GO:0007166">
    <property type="term" value="P:cell surface receptor signaling pathway"/>
    <property type="evidence" value="ECO:0007669"/>
    <property type="project" value="InterPro"/>
</dbReference>
<feature type="transmembrane region" description="Helical" evidence="5">
    <location>
        <begin position="12"/>
        <end position="34"/>
    </location>
</feature>
<organism evidence="7 8">
    <name type="scientific">Halocaridina rubra</name>
    <name type="common">Hawaiian red shrimp</name>
    <dbReference type="NCBI Taxonomy" id="373956"/>
    <lineage>
        <taxon>Eukaryota</taxon>
        <taxon>Metazoa</taxon>
        <taxon>Ecdysozoa</taxon>
        <taxon>Arthropoda</taxon>
        <taxon>Crustacea</taxon>
        <taxon>Multicrustacea</taxon>
        <taxon>Malacostraca</taxon>
        <taxon>Eumalacostraca</taxon>
        <taxon>Eucarida</taxon>
        <taxon>Decapoda</taxon>
        <taxon>Pleocyemata</taxon>
        <taxon>Caridea</taxon>
        <taxon>Atyoidea</taxon>
        <taxon>Atyidae</taxon>
        <taxon>Halocaridina</taxon>
    </lineage>
</organism>
<comment type="caution">
    <text evidence="7">The sequence shown here is derived from an EMBL/GenBank/DDBJ whole genome shotgun (WGS) entry which is preliminary data.</text>
</comment>
<sequence length="428" mass="48636">MCQLCVAPLRDLHGLCMAAYMGALLSADASLFTIKLYAGELTPSACIGVGMTVYVSFLSTFMWLNVICFDIWKYVGQTVQAVPLYQSPRDFRWFLAYGGYAWGVPFIIGLVVGGLQGHNPRHELTLMPHFALHNCWFEASEFWGTLLFFYGPIGILLSVNTVFIVHTGLRLYSLHHSCCFRTSHQRDQQSQHRPHLNEAMTDTINAFQGVFIFFIFLKSSKKRRLVKHSVKKLLSTLRQESSSSWRSLGFTQSKPEHLINHLRHTTPNSKAFSHIFSKEKLSNMSSCENIIHDEDSKDDDVGREANSSWLFDGNNGSSVWTTQWKSFRSDFYFPATGETSADILGNSEDLFFKSSCNLQSICSPYSEGSDTENKPEVILQPERSSFPSWNFMRSRSGSITLRQERNLKGSDEDVVCQKLERKDNLGYI</sequence>
<reference evidence="7 8" key="1">
    <citation type="submission" date="2023-11" db="EMBL/GenBank/DDBJ databases">
        <title>Halocaridina rubra genome assembly.</title>
        <authorList>
            <person name="Smith C."/>
        </authorList>
    </citation>
    <scope>NUCLEOTIDE SEQUENCE [LARGE SCALE GENOMIC DNA]</scope>
    <source>
        <strain evidence="7">EP-1</strain>
        <tissue evidence="7">Whole</tissue>
    </source>
</reference>
<proteinExistence type="predicted"/>
<keyword evidence="2 5" id="KW-0812">Transmembrane</keyword>
<keyword evidence="4 5" id="KW-0472">Membrane</keyword>
<dbReference type="PANTHER" id="PTHR46953">
    <property type="entry name" value="G-PROTEIN COUPLED RECEPTOR MTH-LIKE 1-RELATED"/>
    <property type="match status" value="1"/>
</dbReference>
<evidence type="ECO:0000313" key="8">
    <source>
        <dbReference type="Proteomes" id="UP001381693"/>
    </source>
</evidence>
<keyword evidence="3 5" id="KW-1133">Transmembrane helix</keyword>
<dbReference type="Gene3D" id="1.20.1070.10">
    <property type="entry name" value="Rhodopsin 7-helix transmembrane proteins"/>
    <property type="match status" value="1"/>
</dbReference>
<dbReference type="GO" id="GO:0016020">
    <property type="term" value="C:membrane"/>
    <property type="evidence" value="ECO:0007669"/>
    <property type="project" value="UniProtKB-SubCell"/>
</dbReference>
<evidence type="ECO:0000256" key="1">
    <source>
        <dbReference type="ARBA" id="ARBA00004141"/>
    </source>
</evidence>
<accession>A0AAN9AGY2</accession>
<name>A0AAN9AGY2_HALRR</name>
<evidence type="ECO:0000256" key="3">
    <source>
        <dbReference type="ARBA" id="ARBA00022989"/>
    </source>
</evidence>
<keyword evidence="8" id="KW-1185">Reference proteome</keyword>
<dbReference type="EMBL" id="JAXCGZ010000099">
    <property type="protein sequence ID" value="KAK7086713.1"/>
    <property type="molecule type" value="Genomic_DNA"/>
</dbReference>
<protein>
    <recommendedName>
        <fullName evidence="6">G-protein coupled receptors family 2 profile 2 domain-containing protein</fullName>
    </recommendedName>
</protein>
<evidence type="ECO:0000259" key="6">
    <source>
        <dbReference type="PROSITE" id="PS50261"/>
    </source>
</evidence>
<dbReference type="Proteomes" id="UP001381693">
    <property type="component" value="Unassembled WGS sequence"/>
</dbReference>
<evidence type="ECO:0000313" key="7">
    <source>
        <dbReference type="EMBL" id="KAK7086713.1"/>
    </source>
</evidence>
<feature type="domain" description="G-protein coupled receptors family 2 profile 2" evidence="6">
    <location>
        <begin position="1"/>
        <end position="165"/>
    </location>
</feature>
<dbReference type="PROSITE" id="PS50261">
    <property type="entry name" value="G_PROTEIN_RECEP_F2_4"/>
    <property type="match status" value="1"/>
</dbReference>
<feature type="transmembrane region" description="Helical" evidence="5">
    <location>
        <begin position="46"/>
        <end position="72"/>
    </location>
</feature>
<feature type="transmembrane region" description="Helical" evidence="5">
    <location>
        <begin position="92"/>
        <end position="115"/>
    </location>
</feature>
<gene>
    <name evidence="7" type="ORF">SK128_003356</name>
</gene>